<feature type="region of interest" description="Phosphopantothenate--cysteine ligase" evidence="3">
    <location>
        <begin position="191"/>
        <end position="411"/>
    </location>
</feature>
<feature type="binding site" evidence="3">
    <location>
        <position position="279"/>
    </location>
    <ligand>
        <name>CTP</name>
        <dbReference type="ChEBI" id="CHEBI:37563"/>
    </ligand>
</feature>
<dbReference type="GO" id="GO:0004632">
    <property type="term" value="F:phosphopantothenate--cysteine ligase activity"/>
    <property type="evidence" value="ECO:0007669"/>
    <property type="project" value="UniProtKB-EC"/>
</dbReference>
<feature type="active site" description="Proton donor" evidence="3">
    <location>
        <position position="159"/>
    </location>
</feature>
<dbReference type="Gene3D" id="3.40.50.10300">
    <property type="entry name" value="CoaB-like"/>
    <property type="match status" value="1"/>
</dbReference>
<comment type="function">
    <text evidence="3">Catalyzes two sequential steps in the biosynthesis of coenzyme A. In the first step cysteine is conjugated to 4'-phosphopantothenate to form 4-phosphopantothenoylcysteine. In the second step the latter compound is decarboxylated to form 4'-phosphopantotheine.</text>
</comment>
<comment type="similarity">
    <text evidence="3 4">In the C-terminal section; belongs to the PPC synthetase family.</text>
</comment>
<comment type="cofactor">
    <cofactor evidence="3">
        <name>Mg(2+)</name>
        <dbReference type="ChEBI" id="CHEBI:18420"/>
    </cofactor>
</comment>
<evidence type="ECO:0000256" key="4">
    <source>
        <dbReference type="RuleBase" id="RU364078"/>
    </source>
</evidence>
<keyword evidence="8" id="KW-1185">Reference proteome</keyword>
<keyword evidence="1 3" id="KW-0210">Decarboxylase</keyword>
<feature type="domain" description="DNA/pantothenate metabolism flavoprotein C-terminal" evidence="6">
    <location>
        <begin position="186"/>
        <end position="394"/>
    </location>
</feature>
<dbReference type="InterPro" id="IPR003382">
    <property type="entry name" value="Flavoprotein"/>
</dbReference>
<keyword evidence="3" id="KW-0479">Metal-binding</keyword>
<keyword evidence="3" id="KW-0460">Magnesium</keyword>
<evidence type="ECO:0000256" key="2">
    <source>
        <dbReference type="ARBA" id="ARBA00023239"/>
    </source>
</evidence>
<evidence type="ECO:0000259" key="5">
    <source>
        <dbReference type="Pfam" id="PF02441"/>
    </source>
</evidence>
<comment type="pathway">
    <text evidence="3 4">Cofactor biosynthesis; coenzyme A biosynthesis; CoA from (R)-pantothenate: step 2/5.</text>
</comment>
<sequence length="411" mass="43530">MSTVQNKRILLGITGGIAAYKAAELVRALKERGAEVRVVMTRAACEFITPLTLQALSGNPVHTSLLDTEAEAAMGHIELARWADRVLIAPASADFIARFAGGLGDDLLATLCLATRAPIALAPAMNQAMWDALGTRHNIDLLKDRRVTFYGPASGSQACGEVGPGRMLEAIELAELLAGSFASGALSGRRVVITAGPTREALDPVRYLSNHSSGKMGFALAEAAAEAGAKVVLISGPCALPTPDRVERIDVISADQMLAASLEATGNCHLFIAAAAVCDYRPAHRSAQKLKKHGDESLKLELVQNPDIVATVAAQKKPTYCVAFAAETERVLDYARAKRARKGVECIIANDVSGTDTGFNSDDNAVTLIDEEGEILLDKRSKTQLARDLIALLATKSDSTEKSKNSKDNGQ</sequence>
<dbReference type="PANTHER" id="PTHR14359">
    <property type="entry name" value="HOMO-OLIGOMERIC FLAVIN CONTAINING CYS DECARBOXYLASE FAMILY"/>
    <property type="match status" value="1"/>
</dbReference>
<dbReference type="GO" id="GO:0004633">
    <property type="term" value="F:phosphopantothenoylcysteine decarboxylase activity"/>
    <property type="evidence" value="ECO:0007669"/>
    <property type="project" value="UniProtKB-EC"/>
</dbReference>
<evidence type="ECO:0000259" key="6">
    <source>
        <dbReference type="Pfam" id="PF04127"/>
    </source>
</evidence>
<protein>
    <recommendedName>
        <fullName evidence="3">Coenzyme A biosynthesis bifunctional protein CoaBC</fullName>
    </recommendedName>
    <alternativeName>
        <fullName evidence="3">DNA/pantothenate metabolism flavoprotein</fullName>
    </alternativeName>
    <alternativeName>
        <fullName evidence="3">Phosphopantothenoylcysteine synthetase/decarboxylase</fullName>
        <shortName evidence="3">PPCS-PPCDC</shortName>
    </alternativeName>
    <domain>
        <recommendedName>
            <fullName evidence="3">Phosphopantothenoylcysteine decarboxylase</fullName>
            <shortName evidence="3">PPC decarboxylase</shortName>
            <shortName evidence="3">PPC-DC</shortName>
            <ecNumber evidence="3">4.1.1.36</ecNumber>
        </recommendedName>
        <alternativeName>
            <fullName evidence="3">CoaC</fullName>
        </alternativeName>
    </domain>
    <domain>
        <recommendedName>
            <fullName evidence="3">Phosphopantothenate--cysteine ligase</fullName>
            <ecNumber evidence="3">6.3.2.5</ecNumber>
        </recommendedName>
        <alternativeName>
            <fullName evidence="3">CoaB</fullName>
        </alternativeName>
        <alternativeName>
            <fullName evidence="3">Phosphopantothenoylcysteine synthetase</fullName>
            <shortName evidence="3">PPC synthetase</shortName>
            <shortName evidence="3">PPC-S</shortName>
        </alternativeName>
    </domain>
</protein>
<keyword evidence="2 3" id="KW-0456">Lyase</keyword>
<feature type="domain" description="Flavoprotein" evidence="5">
    <location>
        <begin position="7"/>
        <end position="165"/>
    </location>
</feature>
<comment type="caution">
    <text evidence="3">Lacks conserved residue(s) required for the propagation of feature annotation.</text>
</comment>
<keyword evidence="3 4" id="KW-0285">Flavoprotein</keyword>
<keyword evidence="3 4" id="KW-0436">Ligase</keyword>
<evidence type="ECO:0000313" key="8">
    <source>
        <dbReference type="Proteomes" id="UP001168380"/>
    </source>
</evidence>
<dbReference type="EMBL" id="JAULRT010000035">
    <property type="protein sequence ID" value="MDO3381340.1"/>
    <property type="molecule type" value="Genomic_DNA"/>
</dbReference>
<evidence type="ECO:0000256" key="3">
    <source>
        <dbReference type="HAMAP-Rule" id="MF_02225"/>
    </source>
</evidence>
<keyword evidence="3 4" id="KW-0288">FMN</keyword>
<comment type="function">
    <text evidence="4">Catalyzes two steps in the biosynthesis of coenzyme A. In the first step cysteine is conjugated to 4'-phosphopantothenate to form 4-phosphopantothenoylcysteine, in the latter compound is decarboxylated to form 4'-phosphopantotheine.</text>
</comment>
<dbReference type="Pfam" id="PF02441">
    <property type="entry name" value="Flavoprotein"/>
    <property type="match status" value="1"/>
</dbReference>
<dbReference type="InterPro" id="IPR007085">
    <property type="entry name" value="DNA/pantothenate-metab_flavo_C"/>
</dbReference>
<dbReference type="InterPro" id="IPR036551">
    <property type="entry name" value="Flavin_trans-like"/>
</dbReference>
<feature type="region of interest" description="Phosphopantothenoylcysteine decarboxylase" evidence="3">
    <location>
        <begin position="1"/>
        <end position="190"/>
    </location>
</feature>
<dbReference type="RefSeq" id="WP_302711476.1">
    <property type="nucleotide sequence ID" value="NZ_JAULRT010000035.1"/>
</dbReference>
<gene>
    <name evidence="3 7" type="primary">coaBC</name>
    <name evidence="7" type="ORF">QWI16_04090</name>
</gene>
<feature type="binding site" evidence="3">
    <location>
        <position position="338"/>
    </location>
    <ligand>
        <name>CTP</name>
        <dbReference type="ChEBI" id="CHEBI:37563"/>
    </ligand>
</feature>
<evidence type="ECO:0000313" key="7">
    <source>
        <dbReference type="EMBL" id="MDO3381340.1"/>
    </source>
</evidence>
<comment type="pathway">
    <text evidence="3 4">Cofactor biosynthesis; coenzyme A biosynthesis; CoA from (R)-pantothenate: step 3/5.</text>
</comment>
<dbReference type="InterPro" id="IPR005252">
    <property type="entry name" value="CoaBC"/>
</dbReference>
<evidence type="ECO:0000256" key="1">
    <source>
        <dbReference type="ARBA" id="ARBA00022793"/>
    </source>
</evidence>
<dbReference type="Pfam" id="PF04127">
    <property type="entry name" value="DFP"/>
    <property type="match status" value="1"/>
</dbReference>
<dbReference type="InterPro" id="IPR035929">
    <property type="entry name" value="CoaB-like_sf"/>
</dbReference>
<feature type="binding site" evidence="3">
    <location>
        <position position="289"/>
    </location>
    <ligand>
        <name>CTP</name>
        <dbReference type="ChEBI" id="CHEBI:37563"/>
    </ligand>
</feature>
<reference evidence="7" key="1">
    <citation type="submission" date="2023-07" db="EMBL/GenBank/DDBJ databases">
        <title>Gilvimarinus algae sp. nov., isolated from the surface of Kelp.</title>
        <authorList>
            <person name="Sun Y.Y."/>
            <person name="Gong Y."/>
            <person name="Du Z.J."/>
        </authorList>
    </citation>
    <scope>NUCLEOTIDE SEQUENCE</scope>
    <source>
        <strain evidence="7">SDUM040014</strain>
    </source>
</reference>
<feature type="binding site" evidence="3">
    <location>
        <position position="324"/>
    </location>
    <ligand>
        <name>CTP</name>
        <dbReference type="ChEBI" id="CHEBI:37563"/>
    </ligand>
</feature>
<dbReference type="EC" id="4.1.1.36" evidence="3"/>
<accession>A0ABT8TCH3</accession>
<comment type="catalytic activity">
    <reaction evidence="3 4">
        <text>N-[(R)-4-phosphopantothenoyl]-L-cysteine + H(+) = (R)-4'-phosphopantetheine + CO2</text>
        <dbReference type="Rhea" id="RHEA:16793"/>
        <dbReference type="ChEBI" id="CHEBI:15378"/>
        <dbReference type="ChEBI" id="CHEBI:16526"/>
        <dbReference type="ChEBI" id="CHEBI:59458"/>
        <dbReference type="ChEBI" id="CHEBI:61723"/>
        <dbReference type="EC" id="4.1.1.36"/>
    </reaction>
</comment>
<organism evidence="7 8">
    <name type="scientific">Gilvimarinus algae</name>
    <dbReference type="NCBI Taxonomy" id="3058037"/>
    <lineage>
        <taxon>Bacteria</taxon>
        <taxon>Pseudomonadati</taxon>
        <taxon>Pseudomonadota</taxon>
        <taxon>Gammaproteobacteria</taxon>
        <taxon>Cellvibrionales</taxon>
        <taxon>Cellvibrionaceae</taxon>
        <taxon>Gilvimarinus</taxon>
    </lineage>
</organism>
<dbReference type="HAMAP" id="MF_02225">
    <property type="entry name" value="CoaBC"/>
    <property type="match status" value="1"/>
</dbReference>
<dbReference type="Gene3D" id="3.40.50.1950">
    <property type="entry name" value="Flavin prenyltransferase-like"/>
    <property type="match status" value="1"/>
</dbReference>
<keyword evidence="3" id="KW-0511">Multifunctional enzyme</keyword>
<comment type="caution">
    <text evidence="7">The sequence shown here is derived from an EMBL/GenBank/DDBJ whole genome shotgun (WGS) entry which is preliminary data.</text>
</comment>
<dbReference type="EC" id="6.3.2.5" evidence="3"/>
<dbReference type="SUPFAM" id="SSF52507">
    <property type="entry name" value="Homo-oligomeric flavin-containing Cys decarboxylases, HFCD"/>
    <property type="match status" value="1"/>
</dbReference>
<comment type="catalytic activity">
    <reaction evidence="3 4">
        <text>(R)-4'-phosphopantothenate + L-cysteine + CTP = N-[(R)-4-phosphopantothenoyl]-L-cysteine + CMP + diphosphate + H(+)</text>
        <dbReference type="Rhea" id="RHEA:19397"/>
        <dbReference type="ChEBI" id="CHEBI:10986"/>
        <dbReference type="ChEBI" id="CHEBI:15378"/>
        <dbReference type="ChEBI" id="CHEBI:33019"/>
        <dbReference type="ChEBI" id="CHEBI:35235"/>
        <dbReference type="ChEBI" id="CHEBI:37563"/>
        <dbReference type="ChEBI" id="CHEBI:59458"/>
        <dbReference type="ChEBI" id="CHEBI:60377"/>
        <dbReference type="EC" id="6.3.2.5"/>
    </reaction>
</comment>
<dbReference type="Proteomes" id="UP001168380">
    <property type="component" value="Unassembled WGS sequence"/>
</dbReference>
<dbReference type="SUPFAM" id="SSF102645">
    <property type="entry name" value="CoaB-like"/>
    <property type="match status" value="1"/>
</dbReference>
<comment type="similarity">
    <text evidence="3 4">In the N-terminal section; belongs to the HFCD (homo-oligomeric flavin containing Cys decarboxylase) superfamily.</text>
</comment>
<feature type="binding site" evidence="3">
    <location>
        <position position="342"/>
    </location>
    <ligand>
        <name>CTP</name>
        <dbReference type="ChEBI" id="CHEBI:37563"/>
    </ligand>
</feature>
<name>A0ABT8TCH3_9GAMM</name>
<dbReference type="PANTHER" id="PTHR14359:SF6">
    <property type="entry name" value="PHOSPHOPANTOTHENOYLCYSTEINE DECARBOXYLASE"/>
    <property type="match status" value="1"/>
</dbReference>
<dbReference type="NCBIfam" id="TIGR00521">
    <property type="entry name" value="coaBC_dfp"/>
    <property type="match status" value="1"/>
</dbReference>
<feature type="binding site" evidence="3">
    <location>
        <begin position="306"/>
        <end position="309"/>
    </location>
    <ligand>
        <name>CTP</name>
        <dbReference type="ChEBI" id="CHEBI:37563"/>
    </ligand>
</feature>
<proteinExistence type="inferred from homology"/>
<comment type="cofactor">
    <cofactor evidence="3">
        <name>FMN</name>
        <dbReference type="ChEBI" id="CHEBI:58210"/>
    </cofactor>
    <text evidence="3">Binds 1 FMN per subunit.</text>
</comment>